<evidence type="ECO:0000313" key="2">
    <source>
        <dbReference type="EMBL" id="TET82708.1"/>
    </source>
</evidence>
<dbReference type="Gene3D" id="2.30.310.10">
    <property type="entry name" value="ibrinogen binding protein from staphylococcus aureus domain"/>
    <property type="match status" value="1"/>
</dbReference>
<gene>
    <name evidence="2" type="ORF">E3J38_01710</name>
</gene>
<dbReference type="GO" id="GO:0043023">
    <property type="term" value="F:ribosomal large subunit binding"/>
    <property type="evidence" value="ECO:0007669"/>
    <property type="project" value="TreeGrafter"/>
</dbReference>
<dbReference type="PANTHER" id="PTHR15239:SF6">
    <property type="entry name" value="RIBOSOME QUALITY CONTROL COMPLEX SUBUNIT NEMF"/>
    <property type="match status" value="1"/>
</dbReference>
<dbReference type="InterPro" id="IPR051608">
    <property type="entry name" value="RQC_Subunit_NEMF"/>
</dbReference>
<evidence type="ECO:0000313" key="3">
    <source>
        <dbReference type="Proteomes" id="UP000315534"/>
    </source>
</evidence>
<reference evidence="2 3" key="1">
    <citation type="submission" date="2019-03" db="EMBL/GenBank/DDBJ databases">
        <title>Metabolic potential of uncultured bacteria and archaea associated with petroleum seepage in deep-sea sediments.</title>
        <authorList>
            <person name="Dong X."/>
            <person name="Hubert C."/>
        </authorList>
    </citation>
    <scope>NUCLEOTIDE SEQUENCE [LARGE SCALE GENOMIC DNA]</scope>
    <source>
        <strain evidence="2">E29_bin36</strain>
    </source>
</reference>
<dbReference type="GO" id="GO:0000049">
    <property type="term" value="F:tRNA binding"/>
    <property type="evidence" value="ECO:0007669"/>
    <property type="project" value="TreeGrafter"/>
</dbReference>
<dbReference type="Proteomes" id="UP000315534">
    <property type="component" value="Unassembled WGS sequence"/>
</dbReference>
<dbReference type="InterPro" id="IPR008532">
    <property type="entry name" value="NFACT_RNA-bd"/>
</dbReference>
<dbReference type="Pfam" id="PF05833">
    <property type="entry name" value="NFACT_N"/>
    <property type="match status" value="1"/>
</dbReference>
<protein>
    <submittedName>
        <fullName evidence="2">Fibronectin-binding domain-containing protein</fullName>
    </submittedName>
</protein>
<dbReference type="EMBL" id="SOIP01000101">
    <property type="protein sequence ID" value="TET82708.1"/>
    <property type="molecule type" value="Genomic_DNA"/>
</dbReference>
<dbReference type="PANTHER" id="PTHR15239">
    <property type="entry name" value="NUCLEAR EXPORT MEDIATOR FACTOR NEMF"/>
    <property type="match status" value="1"/>
</dbReference>
<name>A0A523XTS3_UNCT6</name>
<dbReference type="AlphaFoldDB" id="A0A523XTS3"/>
<evidence type="ECO:0000259" key="1">
    <source>
        <dbReference type="Pfam" id="PF05670"/>
    </source>
</evidence>
<feature type="non-terminal residue" evidence="2">
    <location>
        <position position="587"/>
    </location>
</feature>
<feature type="domain" description="NFACT RNA-binding" evidence="1">
    <location>
        <begin position="446"/>
        <end position="550"/>
    </location>
</feature>
<comment type="caution">
    <text evidence="2">The sequence shown here is derived from an EMBL/GenBank/DDBJ whole genome shotgun (WGS) entry which is preliminary data.</text>
</comment>
<proteinExistence type="predicted"/>
<accession>A0A523XTS3</accession>
<dbReference type="Pfam" id="PF05670">
    <property type="entry name" value="NFACT-R_1"/>
    <property type="match status" value="1"/>
</dbReference>
<dbReference type="GO" id="GO:1990112">
    <property type="term" value="C:RQC complex"/>
    <property type="evidence" value="ECO:0007669"/>
    <property type="project" value="TreeGrafter"/>
</dbReference>
<organism evidence="2 3">
    <name type="scientific">candidate division TA06 bacterium</name>
    <dbReference type="NCBI Taxonomy" id="2250710"/>
    <lineage>
        <taxon>Bacteria</taxon>
        <taxon>Bacteria division TA06</taxon>
    </lineage>
</organism>
<dbReference type="GO" id="GO:0072344">
    <property type="term" value="P:rescue of stalled ribosome"/>
    <property type="evidence" value="ECO:0007669"/>
    <property type="project" value="TreeGrafter"/>
</dbReference>
<sequence>MALDAAVLKALCGELSETFKGAKVKALKQIDQWELVIETSRGCLVVSCHPRFKRLMSVEIREDEIPTHFARTAGKLVQGAKITGINQKDLERIAEIGFEKRDSLDKTVTHRLVVELVGSSGNAILLTSVDRVVTYLRKTKRNVVGRTYRPPRHPGWVDPEVLDKDGLMEVMLEDKGAVLRERIQKCIMGFGPILSRETVYRSGLSIEKRVADCSRAELVRVTGEVAGMCGDVVNERFSPSVYYKEEDAVEVSCFKLSHLAELKQKRFGSMNEAAVEFYSKAVQVYRLEEKKKFLLKAVEKKTRSKKTLFEKQRNDLKEAQRCDEYKTMGDAILMNLRKIRKGASQVLLESPTEPKRKLKITLTRGKSPQETAQGYYKKYKKLKKAPPAIKKRLASSKEVVTHLESLKKSLEKASSKADLDRLREVLVKEGLVQRTTAKKGKAEKQYRRFVTSGGWEVVVGRSARENDEITFHLAKPKDLFFHASSASGSHTIMRVQVTGKIPGKKDIEEVASIAAYYSKARTSRVVPVAYAERRYVRKPRKAPPGTVMVEREKVVMVEPHKPVFPPKPCPLTYEIPISPPYTLEIPH</sequence>